<reference evidence="1" key="1">
    <citation type="submission" date="2021-02" db="EMBL/GenBank/DDBJ databases">
        <authorList>
            <person name="Nowell W R."/>
        </authorList>
    </citation>
    <scope>NUCLEOTIDE SEQUENCE</scope>
</reference>
<evidence type="ECO:0000313" key="1">
    <source>
        <dbReference type="EMBL" id="CAF3905621.1"/>
    </source>
</evidence>
<protein>
    <submittedName>
        <fullName evidence="1">Uncharacterized protein</fullName>
    </submittedName>
</protein>
<organism evidence="1 2">
    <name type="scientific">Adineta steineri</name>
    <dbReference type="NCBI Taxonomy" id="433720"/>
    <lineage>
        <taxon>Eukaryota</taxon>
        <taxon>Metazoa</taxon>
        <taxon>Spiralia</taxon>
        <taxon>Gnathifera</taxon>
        <taxon>Rotifera</taxon>
        <taxon>Eurotatoria</taxon>
        <taxon>Bdelloidea</taxon>
        <taxon>Adinetida</taxon>
        <taxon>Adinetidae</taxon>
        <taxon>Adineta</taxon>
    </lineage>
</organism>
<name>A0A819HYZ6_9BILA</name>
<proteinExistence type="predicted"/>
<accession>A0A819HYZ6</accession>
<dbReference type="Proteomes" id="UP000663881">
    <property type="component" value="Unassembled WGS sequence"/>
</dbReference>
<comment type="caution">
    <text evidence="1">The sequence shown here is derived from an EMBL/GenBank/DDBJ whole genome shotgun (WGS) entry which is preliminary data.</text>
</comment>
<feature type="non-terminal residue" evidence="1">
    <location>
        <position position="292"/>
    </location>
</feature>
<gene>
    <name evidence="1" type="ORF">OKA104_LOCUS24432</name>
</gene>
<sequence>SFDISIYHLLDKYSQLDISRCFTSQEGNIFRAKDDLTNLHDCFSSSNDNNNNNTNDQQQSIDYRYLFRQNLSIFLFDICNEDTFPMRLYVSIMKILKTKIQEDLTSISLKLLLSITNLNSLNSIKQLILFNLFSETYSSQHIPTLLTYYAKRSCWFQMLFIAQLFHCTADDIISCLSLTQQQNMLFEHLKCCLKRLVKRDIFALLTDQTLTSEQLKLRFQQDKSFELMCTQQYSRPLLAVLYSTLPQVSSIDAFVLFLQALNPKYPYLFPVMSNFANLTSRLICHIAGNIGE</sequence>
<evidence type="ECO:0000313" key="2">
    <source>
        <dbReference type="Proteomes" id="UP000663881"/>
    </source>
</evidence>
<dbReference type="AlphaFoldDB" id="A0A819HYZ6"/>
<dbReference type="EMBL" id="CAJOAY010001954">
    <property type="protein sequence ID" value="CAF3905621.1"/>
    <property type="molecule type" value="Genomic_DNA"/>
</dbReference>